<reference evidence="2 3" key="1">
    <citation type="submission" date="2015-04" db="EMBL/GenBank/DDBJ databases">
        <authorList>
            <person name="Syromyatnikov M.Y."/>
            <person name="Popov V.N."/>
        </authorList>
    </citation>
    <scope>NUCLEOTIDE SEQUENCE [LARGE SCALE GENOMIC DNA]</scope>
</reference>
<feature type="transmembrane region" description="Helical" evidence="1">
    <location>
        <begin position="24"/>
        <end position="42"/>
    </location>
</feature>
<evidence type="ECO:0000256" key="1">
    <source>
        <dbReference type="SAM" id="Phobius"/>
    </source>
</evidence>
<protein>
    <submittedName>
        <fullName evidence="2">CLUMA_CG010481, isoform A</fullName>
    </submittedName>
</protein>
<organism evidence="2 3">
    <name type="scientific">Clunio marinus</name>
    <dbReference type="NCBI Taxonomy" id="568069"/>
    <lineage>
        <taxon>Eukaryota</taxon>
        <taxon>Metazoa</taxon>
        <taxon>Ecdysozoa</taxon>
        <taxon>Arthropoda</taxon>
        <taxon>Hexapoda</taxon>
        <taxon>Insecta</taxon>
        <taxon>Pterygota</taxon>
        <taxon>Neoptera</taxon>
        <taxon>Endopterygota</taxon>
        <taxon>Diptera</taxon>
        <taxon>Nematocera</taxon>
        <taxon>Chironomoidea</taxon>
        <taxon>Chironomidae</taxon>
        <taxon>Clunio</taxon>
    </lineage>
</organism>
<dbReference type="EMBL" id="CVRI01000046">
    <property type="protein sequence ID" value="CRK97069.1"/>
    <property type="molecule type" value="Genomic_DNA"/>
</dbReference>
<dbReference type="Proteomes" id="UP000183832">
    <property type="component" value="Unassembled WGS sequence"/>
</dbReference>
<proteinExistence type="predicted"/>
<name>A0A1J1I9W5_9DIPT</name>
<evidence type="ECO:0000313" key="2">
    <source>
        <dbReference type="EMBL" id="CRK97069.1"/>
    </source>
</evidence>
<accession>A0A1J1I9W5</accession>
<keyword evidence="3" id="KW-1185">Reference proteome</keyword>
<evidence type="ECO:0000313" key="3">
    <source>
        <dbReference type="Proteomes" id="UP000183832"/>
    </source>
</evidence>
<keyword evidence="1" id="KW-0472">Membrane</keyword>
<gene>
    <name evidence="2" type="ORF">CLUMA_CG010481</name>
</gene>
<sequence>MTAIKTAKGKKAGNFKDLRCRKSIFHVALLMAIFYFASPIFLCERLKGHNTAYQNPKTLMDI</sequence>
<keyword evidence="1" id="KW-0812">Transmembrane</keyword>
<dbReference type="AlphaFoldDB" id="A0A1J1I9W5"/>
<keyword evidence="1" id="KW-1133">Transmembrane helix</keyword>